<evidence type="ECO:0000256" key="2">
    <source>
        <dbReference type="SAM" id="Phobius"/>
    </source>
</evidence>
<dbReference type="EMBL" id="CP012159">
    <property type="protein sequence ID" value="AKT39037.1"/>
    <property type="molecule type" value="Genomic_DNA"/>
</dbReference>
<organism evidence="3 4">
    <name type="scientific">Chondromyces crocatus</name>
    <dbReference type="NCBI Taxonomy" id="52"/>
    <lineage>
        <taxon>Bacteria</taxon>
        <taxon>Pseudomonadati</taxon>
        <taxon>Myxococcota</taxon>
        <taxon>Polyangia</taxon>
        <taxon>Polyangiales</taxon>
        <taxon>Polyangiaceae</taxon>
        <taxon>Chondromyces</taxon>
    </lineage>
</organism>
<proteinExistence type="predicted"/>
<dbReference type="OrthoDB" id="5515168at2"/>
<evidence type="ECO:0000313" key="3">
    <source>
        <dbReference type="EMBL" id="AKT39037.1"/>
    </source>
</evidence>
<protein>
    <recommendedName>
        <fullName evidence="5">TonB C-terminal domain-containing protein</fullName>
    </recommendedName>
</protein>
<feature type="compositionally biased region" description="Pro residues" evidence="1">
    <location>
        <begin position="108"/>
        <end position="163"/>
    </location>
</feature>
<evidence type="ECO:0000256" key="1">
    <source>
        <dbReference type="SAM" id="MobiDB-lite"/>
    </source>
</evidence>
<keyword evidence="2" id="KW-1133">Transmembrane helix</keyword>
<keyword evidence="2" id="KW-0472">Membrane</keyword>
<reference evidence="3 4" key="1">
    <citation type="submission" date="2015-07" db="EMBL/GenBank/DDBJ databases">
        <title>Genome analysis of myxobacterium Chondromyces crocatus Cm c5 reveals a high potential for natural compound synthesis and the genetic basis for the loss of fruiting body formation.</title>
        <authorList>
            <person name="Zaburannyi N."/>
            <person name="Bunk B."/>
            <person name="Maier J."/>
            <person name="Overmann J."/>
            <person name="Mueller R."/>
        </authorList>
    </citation>
    <scope>NUCLEOTIDE SEQUENCE [LARGE SCALE GENOMIC DNA]</scope>
    <source>
        <strain evidence="3 4">Cm c5</strain>
    </source>
</reference>
<keyword evidence="4" id="KW-1185">Reference proteome</keyword>
<feature type="compositionally biased region" description="Basic residues" evidence="1">
    <location>
        <begin position="470"/>
        <end position="483"/>
    </location>
</feature>
<accession>A0A0K1EEC1</accession>
<evidence type="ECO:0008006" key="5">
    <source>
        <dbReference type="Google" id="ProtNLM"/>
    </source>
</evidence>
<feature type="compositionally biased region" description="Low complexity" evidence="1">
    <location>
        <begin position="98"/>
        <end position="107"/>
    </location>
</feature>
<dbReference type="STRING" id="52.CMC5_031830"/>
<name>A0A0K1EEC1_CHOCO</name>
<dbReference type="Proteomes" id="UP000067626">
    <property type="component" value="Chromosome"/>
</dbReference>
<dbReference type="AlphaFoldDB" id="A0A0K1EEC1"/>
<dbReference type="RefSeq" id="WP_050431187.1">
    <property type="nucleotide sequence ID" value="NZ_CP012159.1"/>
</dbReference>
<feature type="compositionally biased region" description="Pro residues" evidence="1">
    <location>
        <begin position="74"/>
        <end position="90"/>
    </location>
</feature>
<dbReference type="KEGG" id="ccro:CMC5_031830"/>
<sequence length="483" mass="49199">MRDPAPRSSRSAEAVAVLVAVALHVGLLGTGLLPWAERPLAQADADDAVTTWLELEDVRPAPGGGDMPTEASTPEPPGAPRAPAEAPPSDDPLARNGASEARPAAVVPSPPAPTEPTPTPPPAVEPPAPQLPSDPLDPPPAPPEAPSPVAPPIAPPAAVPVEPPAIAQLPGTPPSETPSAPPEPSSPAAPSPGSPDEYGGAPPPEVALAPGLGGAPVWTLPGVLAPRPEATAAPTSAPAAAPVDPTIAGKVLTSSIQTRDKSLGLQMPAAGVVATSLADAVRSSTAPLDARAKFEVKLGADGSVQGVRVLSATAGDAIEWERAARNAAQALASRTLQVGEAGRDGVTVVVKVESKVVYPAGTKTKADVEPVCAEDVVLEMVRNLEQLGSSEKPTRIQLGDGSFCIPIGLRVRGDVANIGAVQQRVVSSSFDVVLPGSMKLQAEEVLPVDTRAPWLKDLPSKGPRLPPPKKWQKKKKPKKKKDP</sequence>
<feature type="transmembrane region" description="Helical" evidence="2">
    <location>
        <begin position="12"/>
        <end position="36"/>
    </location>
</feature>
<feature type="region of interest" description="Disordered" evidence="1">
    <location>
        <begin position="58"/>
        <end position="210"/>
    </location>
</feature>
<keyword evidence="2" id="KW-0812">Transmembrane</keyword>
<gene>
    <name evidence="3" type="ORF">CMC5_031830</name>
</gene>
<feature type="compositionally biased region" description="Pro residues" evidence="1">
    <location>
        <begin position="171"/>
        <end position="193"/>
    </location>
</feature>
<evidence type="ECO:0000313" key="4">
    <source>
        <dbReference type="Proteomes" id="UP000067626"/>
    </source>
</evidence>
<feature type="region of interest" description="Disordered" evidence="1">
    <location>
        <begin position="451"/>
        <end position="483"/>
    </location>
</feature>